<evidence type="ECO:0000259" key="2">
    <source>
        <dbReference type="Pfam" id="PF07596"/>
    </source>
</evidence>
<keyword evidence="1" id="KW-0812">Transmembrane</keyword>
<dbReference type="PANTHER" id="PTHR30093:SF2">
    <property type="entry name" value="TYPE II SECRETION SYSTEM PROTEIN H"/>
    <property type="match status" value="1"/>
</dbReference>
<name>A0A517Y003_9BACT</name>
<dbReference type="Pfam" id="PF07596">
    <property type="entry name" value="SBP_bac_10"/>
    <property type="match status" value="1"/>
</dbReference>
<dbReference type="EMBL" id="CP036273">
    <property type="protein sequence ID" value="QDU23094.1"/>
    <property type="molecule type" value="Genomic_DNA"/>
</dbReference>
<evidence type="ECO:0000256" key="1">
    <source>
        <dbReference type="SAM" id="Phobius"/>
    </source>
</evidence>
<keyword evidence="1" id="KW-0472">Membrane</keyword>
<dbReference type="InterPro" id="IPR045584">
    <property type="entry name" value="Pilin-like"/>
</dbReference>
<dbReference type="OrthoDB" id="270727at2"/>
<dbReference type="PROSITE" id="PS00409">
    <property type="entry name" value="PROKAR_NTER_METHYL"/>
    <property type="match status" value="1"/>
</dbReference>
<keyword evidence="1" id="KW-1133">Transmembrane helix</keyword>
<accession>A0A517Y003</accession>
<proteinExistence type="predicted"/>
<reference evidence="3 4" key="1">
    <citation type="submission" date="2019-02" db="EMBL/GenBank/DDBJ databases">
        <title>Deep-cultivation of Planctomycetes and their phenomic and genomic characterization uncovers novel biology.</title>
        <authorList>
            <person name="Wiegand S."/>
            <person name="Jogler M."/>
            <person name="Boedeker C."/>
            <person name="Pinto D."/>
            <person name="Vollmers J."/>
            <person name="Rivas-Marin E."/>
            <person name="Kohn T."/>
            <person name="Peeters S.H."/>
            <person name="Heuer A."/>
            <person name="Rast P."/>
            <person name="Oberbeckmann S."/>
            <person name="Bunk B."/>
            <person name="Jeske O."/>
            <person name="Meyerdierks A."/>
            <person name="Storesund J.E."/>
            <person name="Kallscheuer N."/>
            <person name="Luecker S."/>
            <person name="Lage O.M."/>
            <person name="Pohl T."/>
            <person name="Merkel B.J."/>
            <person name="Hornburger P."/>
            <person name="Mueller R.-W."/>
            <person name="Bruemmer F."/>
            <person name="Labrenz M."/>
            <person name="Spormann A.M."/>
            <person name="Op den Camp H."/>
            <person name="Overmann J."/>
            <person name="Amann R."/>
            <person name="Jetten M.S.M."/>
            <person name="Mascher T."/>
            <person name="Medema M.H."/>
            <person name="Devos D.P."/>
            <person name="Kaster A.-K."/>
            <person name="Ovreas L."/>
            <person name="Rohde M."/>
            <person name="Galperin M.Y."/>
            <person name="Jogler C."/>
        </authorList>
    </citation>
    <scope>NUCLEOTIDE SEQUENCE [LARGE SCALE GENOMIC DNA]</scope>
    <source>
        <strain evidence="3 4">ETA_A1</strain>
    </source>
</reference>
<dbReference type="InterPro" id="IPR027558">
    <property type="entry name" value="Pre_pil_HX9DG_C"/>
</dbReference>
<feature type="domain" description="DUF1559" evidence="2">
    <location>
        <begin position="33"/>
        <end position="333"/>
    </location>
</feature>
<dbReference type="SUPFAM" id="SSF54523">
    <property type="entry name" value="Pili subunits"/>
    <property type="match status" value="1"/>
</dbReference>
<evidence type="ECO:0000313" key="4">
    <source>
        <dbReference type="Proteomes" id="UP000319576"/>
    </source>
</evidence>
<feature type="transmembrane region" description="Helical" evidence="1">
    <location>
        <begin position="12"/>
        <end position="32"/>
    </location>
</feature>
<dbReference type="AlphaFoldDB" id="A0A517Y003"/>
<dbReference type="InterPro" id="IPR012902">
    <property type="entry name" value="N_methyl_site"/>
</dbReference>
<dbReference type="InterPro" id="IPR011453">
    <property type="entry name" value="DUF1559"/>
</dbReference>
<dbReference type="Pfam" id="PF07963">
    <property type="entry name" value="N_methyl"/>
    <property type="match status" value="1"/>
</dbReference>
<gene>
    <name evidence="3" type="ORF">ETAA1_50850</name>
</gene>
<dbReference type="Proteomes" id="UP000319576">
    <property type="component" value="Chromosome"/>
</dbReference>
<organism evidence="3 4">
    <name type="scientific">Urbifossiella limnaea</name>
    <dbReference type="NCBI Taxonomy" id="2528023"/>
    <lineage>
        <taxon>Bacteria</taxon>
        <taxon>Pseudomonadati</taxon>
        <taxon>Planctomycetota</taxon>
        <taxon>Planctomycetia</taxon>
        <taxon>Gemmatales</taxon>
        <taxon>Gemmataceae</taxon>
        <taxon>Urbifossiella</taxon>
    </lineage>
</organism>
<dbReference type="RefSeq" id="WP_145243197.1">
    <property type="nucleotide sequence ID" value="NZ_CP036273.1"/>
</dbReference>
<dbReference type="PANTHER" id="PTHR30093">
    <property type="entry name" value="GENERAL SECRETION PATHWAY PROTEIN G"/>
    <property type="match status" value="1"/>
</dbReference>
<evidence type="ECO:0000313" key="3">
    <source>
        <dbReference type="EMBL" id="QDU23094.1"/>
    </source>
</evidence>
<dbReference type="NCBIfam" id="TIGR02532">
    <property type="entry name" value="IV_pilin_GFxxxE"/>
    <property type="match status" value="1"/>
</dbReference>
<keyword evidence="4" id="KW-1185">Reference proteome</keyword>
<dbReference type="Gene3D" id="3.30.700.10">
    <property type="entry name" value="Glycoprotein, Type 4 Pilin"/>
    <property type="match status" value="1"/>
</dbReference>
<sequence>MRPRSRTGFTLIELLVVIAIIAILIGLLLPAVQKVREAAARAKCTNNIKQISLANMAYESSNGTFLPGVSRTGCCWGTWMVPILPYMEQQAMFAGYSNFGGLDNGGGTPATSNSRYAGGANLTNVSSRTLTTLTCPSDTPRKIGSISLHNYVLNAGNTNLYQVNQPTGCTGGTTTAATGCVQFGGAPFGWYEDPATLAAGADSSPVDYAGGNAANGKSGQPRKITAITDGTSNTLCVSEVIQGRTSGDYRGFSWWGGGAGFTTFQTPNHASAPDVMTGAGCVNDLTGQPRMPCTTSSTSSLARMQLARSQHTGGVVAGMCDGSVRFVRDSVDLAAWRAAGTSMGAETIPLN</sequence>
<dbReference type="NCBIfam" id="TIGR04294">
    <property type="entry name" value="pre_pil_HX9DG"/>
    <property type="match status" value="1"/>
</dbReference>
<dbReference type="KEGG" id="uli:ETAA1_50850"/>
<protein>
    <submittedName>
        <fullName evidence="3">Putative major pilin subunit</fullName>
    </submittedName>
</protein>